<comment type="similarity">
    <text evidence="1">Belongs to the gamma-glutamyltransferase family.</text>
</comment>
<dbReference type="RefSeq" id="WP_182979208.1">
    <property type="nucleotide sequence ID" value="NZ_BAABGB010000022.1"/>
</dbReference>
<evidence type="ECO:0000313" key="4">
    <source>
        <dbReference type="Proteomes" id="UP000577891"/>
    </source>
</evidence>
<sequence>MTAVMENLCVRERPLNHPLRRCGALLLSTVLATALGGCSVKSFNDPLGSASHALFGGGSDMPKGPTYLTGYIGNVVSDEPQSAMVARDVLARGGNAADAAAALGMTLAVTLPSRASLGAGGACLAWRPGESDGGRAFLFLPVAGSTTPEPGSAPVDRPAAAPMLARGLYLMHLRYGSVEFAETLTPAMQLARGGISVSRALATDLAAVQGPLLADPGARAIFSRGDGKVLAEGDALVQQRLTGVLEQIRSMGVGDLYNGALARSFVAGSQGAGGGLTVADLRGAVPVETDPLTVRVGEVRVSFLPPPADGGLGSAVAFRALNEGGQSDRAGQSAVAAWRGQTAGAQSGAELIARAQAVVDSGTVPAGGTLPHLPASTSFAVVDRHGGAVACSLTMDNLFGIGRVAGSTGIVMGASPRRLPPPLLTAAIASEGSRFRAAVTGSGQNDAADAVAAEMKQVLAGEKPGARPVTADGRINAISCPAGLPGGEGSCAGGTDARSAGLSVGSD</sequence>
<evidence type="ECO:0000256" key="2">
    <source>
        <dbReference type="SAM" id="MobiDB-lite"/>
    </source>
</evidence>
<dbReference type="Proteomes" id="UP000577891">
    <property type="component" value="Unassembled WGS sequence"/>
</dbReference>
<gene>
    <name evidence="3" type="ORF">HLH35_11250</name>
</gene>
<protein>
    <submittedName>
        <fullName evidence="3">Gamma-glutamyltranspeptidase</fullName>
    </submittedName>
</protein>
<accession>A0A7W4J0W7</accession>
<evidence type="ECO:0000313" key="3">
    <source>
        <dbReference type="EMBL" id="MBB2172685.1"/>
    </source>
</evidence>
<dbReference type="AlphaFoldDB" id="A0A7W4J0W7"/>
<name>A0A7W4J0W7_9PROT</name>
<evidence type="ECO:0000256" key="1">
    <source>
        <dbReference type="ARBA" id="ARBA00009381"/>
    </source>
</evidence>
<proteinExistence type="inferred from homology"/>
<reference evidence="3 4" key="1">
    <citation type="submission" date="2020-04" db="EMBL/GenBank/DDBJ databases">
        <title>Description of novel Gluconacetobacter.</title>
        <authorList>
            <person name="Sombolestani A."/>
        </authorList>
    </citation>
    <scope>NUCLEOTIDE SEQUENCE [LARGE SCALE GENOMIC DNA]</scope>
    <source>
        <strain evidence="3 4">LMG 27724</strain>
    </source>
</reference>
<keyword evidence="4" id="KW-1185">Reference proteome</keyword>
<dbReference type="InterPro" id="IPR051792">
    <property type="entry name" value="GGT_bact"/>
</dbReference>
<dbReference type="PANTHER" id="PTHR43199:SF1">
    <property type="entry name" value="GLUTATHIONE HYDROLASE PROENZYME"/>
    <property type="match status" value="1"/>
</dbReference>
<dbReference type="PRINTS" id="PR01210">
    <property type="entry name" value="GGTRANSPTASE"/>
</dbReference>
<dbReference type="InterPro" id="IPR029055">
    <property type="entry name" value="Ntn_hydrolases_N"/>
</dbReference>
<organism evidence="3 4">
    <name type="scientific">Gluconacetobacter asukensis</name>
    <dbReference type="NCBI Taxonomy" id="1017181"/>
    <lineage>
        <taxon>Bacteria</taxon>
        <taxon>Pseudomonadati</taxon>
        <taxon>Pseudomonadota</taxon>
        <taxon>Alphaproteobacteria</taxon>
        <taxon>Acetobacterales</taxon>
        <taxon>Acetobacteraceae</taxon>
        <taxon>Gluconacetobacter</taxon>
    </lineage>
</organism>
<comment type="caution">
    <text evidence="3">The sequence shown here is derived from an EMBL/GenBank/DDBJ whole genome shotgun (WGS) entry which is preliminary data.</text>
</comment>
<feature type="region of interest" description="Disordered" evidence="2">
    <location>
        <begin position="488"/>
        <end position="507"/>
    </location>
</feature>
<dbReference type="SUPFAM" id="SSF56235">
    <property type="entry name" value="N-terminal nucleophile aminohydrolases (Ntn hydrolases)"/>
    <property type="match status" value="1"/>
</dbReference>
<dbReference type="EMBL" id="JABEQE010000008">
    <property type="protein sequence ID" value="MBB2172685.1"/>
    <property type="molecule type" value="Genomic_DNA"/>
</dbReference>
<dbReference type="PANTHER" id="PTHR43199">
    <property type="entry name" value="GLUTATHIONE HYDROLASE"/>
    <property type="match status" value="1"/>
</dbReference>
<dbReference type="Pfam" id="PF01019">
    <property type="entry name" value="G_glu_transpept"/>
    <property type="match status" value="1"/>
</dbReference>